<reference evidence="1 2" key="1">
    <citation type="submission" date="2015-07" db="EMBL/GenBank/DDBJ databases">
        <title>Lactobacillus korensis/26-25/ whole genome sequencing.</title>
        <authorList>
            <person name="Kim M.K."/>
            <person name="Im W.-T."/>
            <person name="Srinivasan S."/>
            <person name="Lee J.-J."/>
        </authorList>
    </citation>
    <scope>NUCLEOTIDE SEQUENCE [LARGE SCALE GENOMIC DNA]</scope>
    <source>
        <strain evidence="1 2">26-25</strain>
    </source>
</reference>
<evidence type="ECO:0000313" key="2">
    <source>
        <dbReference type="Proteomes" id="UP000036000"/>
    </source>
</evidence>
<keyword evidence="2" id="KW-1185">Reference proteome</keyword>
<accession>A0AAC8UVD4</accession>
<name>A0AAC8UVD4_9LACO</name>
<dbReference type="KEGG" id="lko:ABN16_06060"/>
<proteinExistence type="predicted"/>
<organism evidence="1 2">
    <name type="scientific">Levilactobacillus koreensis</name>
    <dbReference type="NCBI Taxonomy" id="637971"/>
    <lineage>
        <taxon>Bacteria</taxon>
        <taxon>Bacillati</taxon>
        <taxon>Bacillota</taxon>
        <taxon>Bacilli</taxon>
        <taxon>Lactobacillales</taxon>
        <taxon>Lactobacillaceae</taxon>
        <taxon>Levilactobacillus</taxon>
    </lineage>
</organism>
<evidence type="ECO:0000313" key="1">
    <source>
        <dbReference type="EMBL" id="AKP64598.1"/>
    </source>
</evidence>
<dbReference type="RefSeq" id="WP_048733843.1">
    <property type="nucleotide sequence ID" value="NZ_CP012033.1"/>
</dbReference>
<dbReference type="AlphaFoldDB" id="A0AAC8UVD4"/>
<dbReference type="EMBL" id="CP012033">
    <property type="protein sequence ID" value="AKP64598.1"/>
    <property type="molecule type" value="Genomic_DNA"/>
</dbReference>
<sequence length="115" mass="13582">MQNQDLTINDLDEHAQQTALTDFIKFYLRHYKTNDLEILSQYKVDYAMNDINMYLYTNKNFHPDELVAGVLDLKRDLFISILSTMDIAFNENGSLKDTTWEGWYQQEYAKVVEGK</sequence>
<dbReference type="Proteomes" id="UP000036000">
    <property type="component" value="Chromosome"/>
</dbReference>
<gene>
    <name evidence="1" type="ORF">ABN16_06060</name>
</gene>
<protein>
    <submittedName>
        <fullName evidence="1">Uncharacterized protein</fullName>
    </submittedName>
</protein>